<name>A0ABS8L0X4_9HYPH</name>
<dbReference type="NCBIfam" id="TIGR00064">
    <property type="entry name" value="ftsY"/>
    <property type="match status" value="1"/>
</dbReference>
<dbReference type="HAMAP" id="MF_00920">
    <property type="entry name" value="FtsY"/>
    <property type="match status" value="1"/>
</dbReference>
<keyword evidence="4 10" id="KW-0547">Nucleotide-binding</keyword>
<feature type="binding site" evidence="10">
    <location>
        <begin position="351"/>
        <end position="354"/>
    </location>
    <ligand>
        <name>GTP</name>
        <dbReference type="ChEBI" id="CHEBI:37565"/>
    </ligand>
</feature>
<dbReference type="EC" id="3.6.5.4" evidence="10"/>
<dbReference type="InterPro" id="IPR000897">
    <property type="entry name" value="SRP54_GTPase_dom"/>
</dbReference>
<feature type="domain" description="Signal recognition particle SRP54 helical bundle" evidence="14">
    <location>
        <begin position="104"/>
        <end position="183"/>
    </location>
</feature>
<organism evidence="15 16">
    <name type="scientific">Reyranella aquatilis</name>
    <dbReference type="NCBI Taxonomy" id="2035356"/>
    <lineage>
        <taxon>Bacteria</taxon>
        <taxon>Pseudomonadati</taxon>
        <taxon>Pseudomonadota</taxon>
        <taxon>Alphaproteobacteria</taxon>
        <taxon>Hyphomicrobiales</taxon>
        <taxon>Reyranellaceae</taxon>
        <taxon>Reyranella</taxon>
    </lineage>
</organism>
<dbReference type="InterPro" id="IPR003593">
    <property type="entry name" value="AAA+_ATPase"/>
</dbReference>
<evidence type="ECO:0000256" key="5">
    <source>
        <dbReference type="ARBA" id="ARBA00022801"/>
    </source>
</evidence>
<keyword evidence="2 10" id="KW-1003">Cell membrane</keyword>
<accession>A0ABS8L0X4</accession>
<dbReference type="EMBL" id="JAJISD010000012">
    <property type="protein sequence ID" value="MCC8431993.1"/>
    <property type="molecule type" value="Genomic_DNA"/>
</dbReference>
<gene>
    <name evidence="10 15" type="primary">ftsY</name>
    <name evidence="15" type="ORF">LJ725_23715</name>
</gene>
<evidence type="ECO:0000259" key="12">
    <source>
        <dbReference type="SMART" id="SM00382"/>
    </source>
</evidence>
<dbReference type="PANTHER" id="PTHR43134:SF1">
    <property type="entry name" value="SIGNAL RECOGNITION PARTICLE RECEPTOR SUBUNIT ALPHA"/>
    <property type="match status" value="1"/>
</dbReference>
<dbReference type="InterPro" id="IPR004390">
    <property type="entry name" value="SR_rcpt_FtsY"/>
</dbReference>
<evidence type="ECO:0000256" key="11">
    <source>
        <dbReference type="SAM" id="MobiDB-lite"/>
    </source>
</evidence>
<dbReference type="SUPFAM" id="SSF47364">
    <property type="entry name" value="Domain of the SRP/SRP receptor G-proteins"/>
    <property type="match status" value="1"/>
</dbReference>
<comment type="subunit">
    <text evidence="10">Part of the signal recognition particle protein translocation system, which is composed of SRP and FtsY. SRP is a ribonucleoprotein composed of Ffh and a 4.5S RNA molecule.</text>
</comment>
<feature type="binding site" evidence="10">
    <location>
        <begin position="205"/>
        <end position="212"/>
    </location>
    <ligand>
        <name>GTP</name>
        <dbReference type="ChEBI" id="CHEBI:37565"/>
    </ligand>
</feature>
<dbReference type="InterPro" id="IPR027417">
    <property type="entry name" value="P-loop_NTPase"/>
</dbReference>
<dbReference type="SUPFAM" id="SSF52540">
    <property type="entry name" value="P-loop containing nucleoside triphosphate hydrolases"/>
    <property type="match status" value="1"/>
</dbReference>
<dbReference type="Gene3D" id="1.20.120.140">
    <property type="entry name" value="Signal recognition particle SRP54, nucleotide-binding domain"/>
    <property type="match status" value="1"/>
</dbReference>
<dbReference type="InterPro" id="IPR036225">
    <property type="entry name" value="SRP/SRP_N"/>
</dbReference>
<evidence type="ECO:0000313" key="16">
    <source>
        <dbReference type="Proteomes" id="UP001198862"/>
    </source>
</evidence>
<keyword evidence="16" id="KW-1185">Reference proteome</keyword>
<dbReference type="PANTHER" id="PTHR43134">
    <property type="entry name" value="SIGNAL RECOGNITION PARTICLE RECEPTOR SUBUNIT ALPHA"/>
    <property type="match status" value="1"/>
</dbReference>
<dbReference type="Gene3D" id="3.40.50.300">
    <property type="entry name" value="P-loop containing nucleotide triphosphate hydrolases"/>
    <property type="match status" value="1"/>
</dbReference>
<keyword evidence="6 10" id="KW-0342">GTP-binding</keyword>
<keyword evidence="7 10" id="KW-0472">Membrane</keyword>
<evidence type="ECO:0000259" key="14">
    <source>
        <dbReference type="SMART" id="SM00963"/>
    </source>
</evidence>
<comment type="subcellular location">
    <subcellularLocation>
        <location evidence="1">Cell inner membrane</location>
        <topology evidence="1">Peripheral membrane protein</topology>
        <orientation evidence="1">Cytoplasmic side</orientation>
    </subcellularLocation>
    <subcellularLocation>
        <location evidence="10">Cell membrane</location>
        <topology evidence="10">Peripheral membrane protein</topology>
        <orientation evidence="10">Cytoplasmic side</orientation>
    </subcellularLocation>
    <subcellularLocation>
        <location evidence="10">Cytoplasm</location>
    </subcellularLocation>
</comment>
<evidence type="ECO:0000256" key="3">
    <source>
        <dbReference type="ARBA" id="ARBA00022490"/>
    </source>
</evidence>
<dbReference type="Pfam" id="PF02881">
    <property type="entry name" value="SRP54_N"/>
    <property type="match status" value="1"/>
</dbReference>
<dbReference type="InterPro" id="IPR013822">
    <property type="entry name" value="Signal_recog_particl_SRP54_hlx"/>
</dbReference>
<dbReference type="Pfam" id="PF00448">
    <property type="entry name" value="SRP54"/>
    <property type="match status" value="1"/>
</dbReference>
<comment type="similarity">
    <text evidence="10">Belongs to the GTP-binding SRP family. FtsY subfamily.</text>
</comment>
<feature type="compositionally biased region" description="Low complexity" evidence="11">
    <location>
        <begin position="40"/>
        <end position="52"/>
    </location>
</feature>
<evidence type="ECO:0000259" key="13">
    <source>
        <dbReference type="SMART" id="SM00962"/>
    </source>
</evidence>
<comment type="caution">
    <text evidence="15">The sequence shown here is derived from an EMBL/GenBank/DDBJ whole genome shotgun (WGS) entry which is preliminary data.</text>
</comment>
<feature type="compositionally biased region" description="Basic and acidic residues" evidence="11">
    <location>
        <begin position="1"/>
        <end position="10"/>
    </location>
</feature>
<sequence length="402" mass="42425">MSETEPEKKGWFARLRSRVAPTVEPPKAPEPEVEKPEPVEPAAAAAPEAPVAAPSPEPIPAPVETTLEPEPAAVETAIVAEAQAVEPQSIEPPPVEKKGWLSRLREGLSKSTKKVAESITGLFTKKKLDQQTLDDLEDVLIQADLGVAVAGRLVAKLGKERFGKEVTDEEVRAAFAEDIAEILKPVAVPLTIDAARKPHVVLVVGVNGSGKTTTIAKLAGLYKGEGRSVMLAAGDTFRAAAVEQLKVWGDRAGVPVVSKQTGADAAGLAYEALERARAEKTDVLLIDTAGRLHNKTNLMEELAKIVRVLAKLDPEAPHSCLLVLDATTGQNAHAQVETFKAMSPVDALVLTKLDGSAKGGVLVALAEKFKLPVVAIGVGEGIDDLRPFEARAFARGLMGLPA</sequence>
<dbReference type="SMART" id="SM00962">
    <property type="entry name" value="SRP54"/>
    <property type="match status" value="1"/>
</dbReference>
<dbReference type="CDD" id="cd17874">
    <property type="entry name" value="FtsY"/>
    <property type="match status" value="1"/>
</dbReference>
<proteinExistence type="inferred from homology"/>
<dbReference type="Proteomes" id="UP001198862">
    <property type="component" value="Unassembled WGS sequence"/>
</dbReference>
<feature type="region of interest" description="Disordered" evidence="11">
    <location>
        <begin position="1"/>
        <end position="64"/>
    </location>
</feature>
<evidence type="ECO:0000256" key="10">
    <source>
        <dbReference type="HAMAP-Rule" id="MF_00920"/>
    </source>
</evidence>
<keyword evidence="8 10" id="KW-0675">Receptor</keyword>
<protein>
    <recommendedName>
        <fullName evidence="10">Signal recognition particle receptor FtsY</fullName>
        <shortName evidence="10">SRP receptor</shortName>
        <ecNumber evidence="10">3.6.5.4</ecNumber>
    </recommendedName>
</protein>
<evidence type="ECO:0000256" key="7">
    <source>
        <dbReference type="ARBA" id="ARBA00023136"/>
    </source>
</evidence>
<feature type="binding site" evidence="10">
    <location>
        <begin position="287"/>
        <end position="291"/>
    </location>
    <ligand>
        <name>GTP</name>
        <dbReference type="ChEBI" id="CHEBI:37565"/>
    </ligand>
</feature>
<evidence type="ECO:0000256" key="8">
    <source>
        <dbReference type="ARBA" id="ARBA00023170"/>
    </source>
</evidence>
<feature type="domain" description="AAA+ ATPase" evidence="12">
    <location>
        <begin position="197"/>
        <end position="377"/>
    </location>
</feature>
<evidence type="ECO:0000256" key="4">
    <source>
        <dbReference type="ARBA" id="ARBA00022741"/>
    </source>
</evidence>
<evidence type="ECO:0000256" key="6">
    <source>
        <dbReference type="ARBA" id="ARBA00023134"/>
    </source>
</evidence>
<dbReference type="RefSeq" id="WP_230553412.1">
    <property type="nucleotide sequence ID" value="NZ_JAJISD010000012.1"/>
</dbReference>
<dbReference type="InterPro" id="IPR042101">
    <property type="entry name" value="SRP54_N_sf"/>
</dbReference>
<evidence type="ECO:0000256" key="9">
    <source>
        <dbReference type="ARBA" id="ARBA00048027"/>
    </source>
</evidence>
<comment type="function">
    <text evidence="10">Involved in targeting and insertion of nascent membrane proteins into the cytoplasmic membrane. Acts as a receptor for the complex formed by the signal recognition particle (SRP) and the ribosome-nascent chain (RNC). Interaction with SRP-RNC leads to the transfer of the RNC complex to the Sec translocase for insertion into the membrane, the hydrolysis of GTP by both Ffh and FtsY, and the dissociation of the SRP-FtsY complex into the individual components.</text>
</comment>
<reference evidence="15 16" key="1">
    <citation type="submission" date="2021-11" db="EMBL/GenBank/DDBJ databases">
        <authorList>
            <person name="Lee D.-H."/>
            <person name="Kim S.-B."/>
        </authorList>
    </citation>
    <scope>NUCLEOTIDE SEQUENCE [LARGE SCALE GENOMIC DNA]</scope>
    <source>
        <strain evidence="15 16">KCTC 52223</strain>
    </source>
</reference>
<feature type="compositionally biased region" description="Basic and acidic residues" evidence="11">
    <location>
        <begin position="27"/>
        <end position="38"/>
    </location>
</feature>
<evidence type="ECO:0000256" key="1">
    <source>
        <dbReference type="ARBA" id="ARBA00004515"/>
    </source>
</evidence>
<keyword evidence="5 10" id="KW-0378">Hydrolase</keyword>
<evidence type="ECO:0000256" key="2">
    <source>
        <dbReference type="ARBA" id="ARBA00022475"/>
    </source>
</evidence>
<dbReference type="SMART" id="SM00382">
    <property type="entry name" value="AAA"/>
    <property type="match status" value="1"/>
</dbReference>
<keyword evidence="3 10" id="KW-0963">Cytoplasm</keyword>
<comment type="catalytic activity">
    <reaction evidence="9 10">
        <text>GTP + H2O = GDP + phosphate + H(+)</text>
        <dbReference type="Rhea" id="RHEA:19669"/>
        <dbReference type="ChEBI" id="CHEBI:15377"/>
        <dbReference type="ChEBI" id="CHEBI:15378"/>
        <dbReference type="ChEBI" id="CHEBI:37565"/>
        <dbReference type="ChEBI" id="CHEBI:43474"/>
        <dbReference type="ChEBI" id="CHEBI:58189"/>
        <dbReference type="EC" id="3.6.5.4"/>
    </reaction>
</comment>
<feature type="domain" description="SRP54-type proteins GTP-binding" evidence="13">
    <location>
        <begin position="198"/>
        <end position="399"/>
    </location>
</feature>
<dbReference type="SMART" id="SM00963">
    <property type="entry name" value="SRP54_N"/>
    <property type="match status" value="1"/>
</dbReference>
<evidence type="ECO:0000313" key="15">
    <source>
        <dbReference type="EMBL" id="MCC8431993.1"/>
    </source>
</evidence>